<accession>X0V083</accession>
<dbReference type="Pfam" id="PF00085">
    <property type="entry name" value="Thioredoxin"/>
    <property type="match status" value="1"/>
</dbReference>
<dbReference type="EMBL" id="BARS01028130">
    <property type="protein sequence ID" value="GAG04862.1"/>
    <property type="molecule type" value="Genomic_DNA"/>
</dbReference>
<proteinExistence type="predicted"/>
<dbReference type="InterPro" id="IPR036249">
    <property type="entry name" value="Thioredoxin-like_sf"/>
</dbReference>
<feature type="domain" description="Thioredoxin" evidence="1">
    <location>
        <begin position="1"/>
        <end position="59"/>
    </location>
</feature>
<dbReference type="Gene3D" id="3.40.30.10">
    <property type="entry name" value="Glutaredoxin"/>
    <property type="match status" value="1"/>
</dbReference>
<feature type="non-terminal residue" evidence="2">
    <location>
        <position position="1"/>
    </location>
</feature>
<evidence type="ECO:0000313" key="2">
    <source>
        <dbReference type="EMBL" id="GAG04862.1"/>
    </source>
</evidence>
<comment type="caution">
    <text evidence="2">The sequence shown here is derived from an EMBL/GenBank/DDBJ whole genome shotgun (WGS) entry which is preliminary data.</text>
</comment>
<reference evidence="2" key="1">
    <citation type="journal article" date="2014" name="Front. Microbiol.">
        <title>High frequency of phylogenetically diverse reductive dehalogenase-homologous genes in deep subseafloor sedimentary metagenomes.</title>
        <authorList>
            <person name="Kawai M."/>
            <person name="Futagami T."/>
            <person name="Toyoda A."/>
            <person name="Takaki Y."/>
            <person name="Nishi S."/>
            <person name="Hori S."/>
            <person name="Arai W."/>
            <person name="Tsubouchi T."/>
            <person name="Morono Y."/>
            <person name="Uchiyama I."/>
            <person name="Ito T."/>
            <person name="Fujiyama A."/>
            <person name="Inagaki F."/>
            <person name="Takami H."/>
        </authorList>
    </citation>
    <scope>NUCLEOTIDE SEQUENCE</scope>
    <source>
        <strain evidence="2">Expedition CK06-06</strain>
    </source>
</reference>
<dbReference type="AlphaFoldDB" id="X0V083"/>
<name>X0V083_9ZZZZ</name>
<evidence type="ECO:0000259" key="1">
    <source>
        <dbReference type="Pfam" id="PF00085"/>
    </source>
</evidence>
<gene>
    <name evidence="2" type="ORF">S01H1_44117</name>
</gene>
<dbReference type="InterPro" id="IPR013766">
    <property type="entry name" value="Thioredoxin_domain"/>
</dbReference>
<sequence>EYKDKLNVVIIEIDEHRALTNQYEIMAIPTQIFFDSNGKETTRHMGFWAKEEIIAQLKKIGID</sequence>
<dbReference type="CDD" id="cd02947">
    <property type="entry name" value="TRX_family"/>
    <property type="match status" value="1"/>
</dbReference>
<protein>
    <recommendedName>
        <fullName evidence="1">Thioredoxin domain-containing protein</fullName>
    </recommendedName>
</protein>
<organism evidence="2">
    <name type="scientific">marine sediment metagenome</name>
    <dbReference type="NCBI Taxonomy" id="412755"/>
    <lineage>
        <taxon>unclassified sequences</taxon>
        <taxon>metagenomes</taxon>
        <taxon>ecological metagenomes</taxon>
    </lineage>
</organism>
<dbReference type="SUPFAM" id="SSF52833">
    <property type="entry name" value="Thioredoxin-like"/>
    <property type="match status" value="1"/>
</dbReference>